<dbReference type="WBParaSite" id="GPUH_0002320301-mRNA-1">
    <property type="protein sequence ID" value="GPUH_0002320301-mRNA-1"/>
    <property type="gene ID" value="GPUH_0002320301"/>
</dbReference>
<sequence>LQFDDPSPRYKLKLIMWLALLFVIVGMVVVVLILTISKMQAISSASFHSLRRFEGHFLVTEGPLLKFDGKLLQKNTKEYTEHANKIQRQLDLIYRQALDVSFVLKTRSDMHINVFDFLSVLRNYVRTHGFDGNTIDDKSISLESKHSR</sequence>
<organism evidence="2">
    <name type="scientific">Gongylonema pulchrum</name>
    <dbReference type="NCBI Taxonomy" id="637853"/>
    <lineage>
        <taxon>Eukaryota</taxon>
        <taxon>Metazoa</taxon>
        <taxon>Ecdysozoa</taxon>
        <taxon>Nematoda</taxon>
        <taxon>Chromadorea</taxon>
        <taxon>Rhabditida</taxon>
        <taxon>Spirurina</taxon>
        <taxon>Spiruromorpha</taxon>
        <taxon>Spiruroidea</taxon>
        <taxon>Gongylonematidae</taxon>
        <taxon>Gongylonema</taxon>
    </lineage>
</organism>
<keyword evidence="1" id="KW-0812">Transmembrane</keyword>
<proteinExistence type="predicted"/>
<keyword evidence="1" id="KW-1133">Transmembrane helix</keyword>
<evidence type="ECO:0000313" key="2">
    <source>
        <dbReference type="WBParaSite" id="GPUH_0002320301-mRNA-1"/>
    </source>
</evidence>
<feature type="transmembrane region" description="Helical" evidence="1">
    <location>
        <begin position="14"/>
        <end position="36"/>
    </location>
</feature>
<evidence type="ECO:0000256" key="1">
    <source>
        <dbReference type="SAM" id="Phobius"/>
    </source>
</evidence>
<dbReference type="AlphaFoldDB" id="A0A183EQD3"/>
<reference evidence="2" key="1">
    <citation type="submission" date="2016-06" db="UniProtKB">
        <authorList>
            <consortium name="WormBaseParasite"/>
        </authorList>
    </citation>
    <scope>IDENTIFICATION</scope>
</reference>
<accession>A0A183EQD3</accession>
<keyword evidence="1" id="KW-0472">Membrane</keyword>
<name>A0A183EQD3_9BILA</name>
<protein>
    <submittedName>
        <fullName evidence="2">SEA domain-containing protein</fullName>
    </submittedName>
</protein>